<gene>
    <name evidence="3" type="ORF">CEUSTIGMA_g8771.t1</name>
</gene>
<sequence length="816" mass="89136">MKAEGEPIKDSVQDDGRIMKLEKAQFQISQQQVSNTERQVNEKEVLAAGPSVSCSMLSVIPAVSASLMYSPRELERQALKLKRAEHALEKERETCALLRHQLAAASYQSQGQSFMEEEQHPVAHPQPLCLSPRMQAPDVGGNSLQLGLQMHSHAFSQPSSFEAPPIHTLNESDQLQKELQATQTRLLQRTVEVERLRISAAEREAEATRLRQQLEGLLKGGKRTLEEELELERHVEELRQDKAKLKVEVGQLRGLEETWTVRLRAAEDRVRAADRVALDVQKQCEAAANTISRLIDENSELTYKVNLHGQALTRLRGEVRKREATIHALEQLMVFQGSRWTNSDYLTDGGPRTAAAEQLVVGDTQYSRTDQLSSLRLELRAAVEAAFRAQEVLNPSGGREGLSGSQEEEPSVPPTPRRISHAGLGTPLGGIPENEWKVRALEEEVISMEAQLEQERSDRRRLQQQLNSEQRVEHEQDSHLGGNVCAESLGAGLERESVSSVVANAAALSAGLPVNLRIQDLAQTLALLEEELEKERMQHQQLVQLRDMRVGMGVLDAQQPAGKVSSFVDIVAAGGLSMEGRSQDGLHVESESAGPGTGSISASTSSPHMVDSCFSSNGAPNTHQAHQARTSVLAVAPNPKAAKGPAHVIEVFHARGGVLLDKQVLVGRHQDHVGERPLDVKDPDTYVLTPFESRGGLTGYEGVAKHHDRVLSNDNNEHESVSTITTFGAASVQNHGAVHLDDDVSQESHHQSGSATTDVVLTSHLTEGGGHGGGTDIKNRLSVAAIVPEPSRSRNMRLGFWGWLTGADISSQTLLS</sequence>
<accession>A0A250XEX7</accession>
<feature type="compositionally biased region" description="Basic and acidic residues" evidence="2">
    <location>
        <begin position="581"/>
        <end position="590"/>
    </location>
</feature>
<feature type="coiled-coil region" evidence="1">
    <location>
        <begin position="518"/>
        <end position="545"/>
    </location>
</feature>
<evidence type="ECO:0000256" key="2">
    <source>
        <dbReference type="SAM" id="MobiDB-lite"/>
    </source>
</evidence>
<dbReference type="EMBL" id="BEGY01000064">
    <property type="protein sequence ID" value="GAX81340.1"/>
    <property type="molecule type" value="Genomic_DNA"/>
</dbReference>
<organism evidence="3 4">
    <name type="scientific">Chlamydomonas eustigma</name>
    <dbReference type="NCBI Taxonomy" id="1157962"/>
    <lineage>
        <taxon>Eukaryota</taxon>
        <taxon>Viridiplantae</taxon>
        <taxon>Chlorophyta</taxon>
        <taxon>core chlorophytes</taxon>
        <taxon>Chlorophyceae</taxon>
        <taxon>CS clade</taxon>
        <taxon>Chlamydomonadales</taxon>
        <taxon>Chlamydomonadaceae</taxon>
        <taxon>Chlamydomonas</taxon>
    </lineage>
</organism>
<evidence type="ECO:0000313" key="3">
    <source>
        <dbReference type="EMBL" id="GAX81340.1"/>
    </source>
</evidence>
<feature type="compositionally biased region" description="Polar residues" evidence="2">
    <location>
        <begin position="598"/>
        <end position="609"/>
    </location>
</feature>
<feature type="region of interest" description="Disordered" evidence="2">
    <location>
        <begin position="581"/>
        <end position="609"/>
    </location>
</feature>
<evidence type="ECO:0000256" key="1">
    <source>
        <dbReference type="SAM" id="Coils"/>
    </source>
</evidence>
<name>A0A250XEX7_9CHLO</name>
<dbReference type="OrthoDB" id="551210at2759"/>
<feature type="region of interest" description="Disordered" evidence="2">
    <location>
        <begin position="452"/>
        <end position="478"/>
    </location>
</feature>
<dbReference type="Proteomes" id="UP000232323">
    <property type="component" value="Unassembled WGS sequence"/>
</dbReference>
<protein>
    <submittedName>
        <fullName evidence="3">Uncharacterized protein</fullName>
    </submittedName>
</protein>
<feature type="coiled-coil region" evidence="1">
    <location>
        <begin position="74"/>
        <end position="101"/>
    </location>
</feature>
<feature type="coiled-coil region" evidence="1">
    <location>
        <begin position="193"/>
        <end position="255"/>
    </location>
</feature>
<comment type="caution">
    <text evidence="3">The sequence shown here is derived from an EMBL/GenBank/DDBJ whole genome shotgun (WGS) entry which is preliminary data.</text>
</comment>
<keyword evidence="1" id="KW-0175">Coiled coil</keyword>
<feature type="region of interest" description="Disordered" evidence="2">
    <location>
        <begin position="392"/>
        <end position="426"/>
    </location>
</feature>
<dbReference type="AlphaFoldDB" id="A0A250XEX7"/>
<evidence type="ECO:0000313" key="4">
    <source>
        <dbReference type="Proteomes" id="UP000232323"/>
    </source>
</evidence>
<keyword evidence="4" id="KW-1185">Reference proteome</keyword>
<proteinExistence type="predicted"/>
<reference evidence="3 4" key="1">
    <citation type="submission" date="2017-08" db="EMBL/GenBank/DDBJ databases">
        <title>Acidophilic green algal genome provides insights into adaptation to an acidic environment.</title>
        <authorList>
            <person name="Hirooka S."/>
            <person name="Hirose Y."/>
            <person name="Kanesaki Y."/>
            <person name="Higuchi S."/>
            <person name="Fujiwara T."/>
            <person name="Onuma R."/>
            <person name="Era A."/>
            <person name="Ohbayashi R."/>
            <person name="Uzuka A."/>
            <person name="Nozaki H."/>
            <person name="Yoshikawa H."/>
            <person name="Miyagishima S.Y."/>
        </authorList>
    </citation>
    <scope>NUCLEOTIDE SEQUENCE [LARGE SCALE GENOMIC DNA]</scope>
    <source>
        <strain evidence="3 4">NIES-2499</strain>
    </source>
</reference>